<comment type="subcellular location">
    <subcellularLocation>
        <location evidence="1">Cell membrane</location>
        <topology evidence="1">Multi-pass membrane protein</topology>
    </subcellularLocation>
</comment>
<dbReference type="PANTHER" id="PTHR30485:SF2">
    <property type="entry name" value="BLL0597 PROTEIN"/>
    <property type="match status" value="1"/>
</dbReference>
<accession>A0A4V2SPS0</accession>
<evidence type="ECO:0000256" key="6">
    <source>
        <dbReference type="SAM" id="Phobius"/>
    </source>
</evidence>
<dbReference type="PANTHER" id="PTHR30485">
    <property type="entry name" value="NI/FE-HYDROGENASE 1 B-TYPE CYTOCHROME SUBUNIT"/>
    <property type="match status" value="1"/>
</dbReference>
<dbReference type="InterPro" id="IPR011577">
    <property type="entry name" value="Cyt_b561_bac/Ni-Hgenase"/>
</dbReference>
<feature type="transmembrane region" description="Helical" evidence="6">
    <location>
        <begin position="205"/>
        <end position="227"/>
    </location>
</feature>
<organism evidence="8 9">
    <name type="scientific">Rhodothalassium salexigens DSM 2132</name>
    <dbReference type="NCBI Taxonomy" id="1188247"/>
    <lineage>
        <taxon>Bacteria</taxon>
        <taxon>Pseudomonadati</taxon>
        <taxon>Pseudomonadota</taxon>
        <taxon>Alphaproteobacteria</taxon>
        <taxon>Rhodothalassiales</taxon>
        <taxon>Rhodothalassiaceae</taxon>
        <taxon>Rhodothalassium</taxon>
    </lineage>
</organism>
<dbReference type="EMBL" id="SLXO01000003">
    <property type="protein sequence ID" value="TCP36206.1"/>
    <property type="molecule type" value="Genomic_DNA"/>
</dbReference>
<dbReference type="Proteomes" id="UP000295399">
    <property type="component" value="Unassembled WGS sequence"/>
</dbReference>
<reference evidence="8 9" key="1">
    <citation type="submission" date="2019-03" db="EMBL/GenBank/DDBJ databases">
        <title>Genomic Encyclopedia of Type Strains, Phase IV (KMG-IV): sequencing the most valuable type-strain genomes for metagenomic binning, comparative biology and taxonomic classification.</title>
        <authorList>
            <person name="Goeker M."/>
        </authorList>
    </citation>
    <scope>NUCLEOTIDE SEQUENCE [LARGE SCALE GENOMIC DNA]</scope>
    <source>
        <strain evidence="8 9">DSM 2132</strain>
    </source>
</reference>
<sequence length="232" mass="25057">MAKGPDAGRLWDLPTRLFHWTLALGIVAAWWTAENGELELHEKVGLFLLSLIIFRVLWGLVGSPTARFARFLTGPGPVLRHLVDLWQQRQHVSPGHNPAGGWMVVVLLAAVFAQAVMGLFASDDFLFWGPLAGLVSSDWVGTLTGWHKSWFNVILGLIALHVLAVLYYVFLAGEDLIRAMITGRKPGLSAERTPGDRVLAGPRTVALRALACLAAAVALGWGGVGLIETLAA</sequence>
<proteinExistence type="predicted"/>
<feature type="transmembrane region" description="Helical" evidence="6">
    <location>
        <begin position="17"/>
        <end position="33"/>
    </location>
</feature>
<dbReference type="OrthoDB" id="196472at2"/>
<dbReference type="RefSeq" id="WP_132707768.1">
    <property type="nucleotide sequence ID" value="NZ_JACIGF010000003.1"/>
</dbReference>
<keyword evidence="3 6" id="KW-0812">Transmembrane</keyword>
<name>A0A4V2SPS0_RHOSA</name>
<comment type="caution">
    <text evidence="8">The sequence shown here is derived from an EMBL/GenBank/DDBJ whole genome shotgun (WGS) entry which is preliminary data.</text>
</comment>
<gene>
    <name evidence="8" type="ORF">EV659_10393</name>
</gene>
<dbReference type="Pfam" id="PF01292">
    <property type="entry name" value="Ni_hydr_CYTB"/>
    <property type="match status" value="1"/>
</dbReference>
<evidence type="ECO:0000313" key="9">
    <source>
        <dbReference type="Proteomes" id="UP000295399"/>
    </source>
</evidence>
<dbReference type="SUPFAM" id="SSF81342">
    <property type="entry name" value="Transmembrane di-heme cytochromes"/>
    <property type="match status" value="1"/>
</dbReference>
<evidence type="ECO:0000256" key="1">
    <source>
        <dbReference type="ARBA" id="ARBA00004651"/>
    </source>
</evidence>
<feature type="transmembrane region" description="Helical" evidence="6">
    <location>
        <begin position="45"/>
        <end position="61"/>
    </location>
</feature>
<keyword evidence="9" id="KW-1185">Reference proteome</keyword>
<feature type="transmembrane region" description="Helical" evidence="6">
    <location>
        <begin position="99"/>
        <end position="121"/>
    </location>
</feature>
<evidence type="ECO:0000313" key="8">
    <source>
        <dbReference type="EMBL" id="TCP36206.1"/>
    </source>
</evidence>
<dbReference type="InterPro" id="IPR016174">
    <property type="entry name" value="Di-haem_cyt_TM"/>
</dbReference>
<feature type="domain" description="Cytochrome b561 bacterial/Ni-hydrogenase" evidence="7">
    <location>
        <begin position="11"/>
        <end position="183"/>
    </location>
</feature>
<dbReference type="GO" id="GO:0020037">
    <property type="term" value="F:heme binding"/>
    <property type="evidence" value="ECO:0007669"/>
    <property type="project" value="TreeGrafter"/>
</dbReference>
<keyword evidence="2" id="KW-1003">Cell membrane</keyword>
<evidence type="ECO:0000256" key="3">
    <source>
        <dbReference type="ARBA" id="ARBA00022692"/>
    </source>
</evidence>
<evidence type="ECO:0000259" key="7">
    <source>
        <dbReference type="Pfam" id="PF01292"/>
    </source>
</evidence>
<dbReference type="GO" id="GO:0009055">
    <property type="term" value="F:electron transfer activity"/>
    <property type="evidence" value="ECO:0007669"/>
    <property type="project" value="InterPro"/>
</dbReference>
<dbReference type="AlphaFoldDB" id="A0A4V2SPS0"/>
<evidence type="ECO:0000256" key="5">
    <source>
        <dbReference type="ARBA" id="ARBA00023136"/>
    </source>
</evidence>
<dbReference type="GO" id="GO:0022904">
    <property type="term" value="P:respiratory electron transport chain"/>
    <property type="evidence" value="ECO:0007669"/>
    <property type="project" value="InterPro"/>
</dbReference>
<dbReference type="InParanoid" id="A0A4V2SPS0"/>
<dbReference type="InterPro" id="IPR051542">
    <property type="entry name" value="Hydrogenase_cytochrome"/>
</dbReference>
<evidence type="ECO:0000256" key="4">
    <source>
        <dbReference type="ARBA" id="ARBA00022989"/>
    </source>
</evidence>
<feature type="transmembrane region" description="Helical" evidence="6">
    <location>
        <begin position="149"/>
        <end position="170"/>
    </location>
</feature>
<dbReference type="GO" id="GO:0005886">
    <property type="term" value="C:plasma membrane"/>
    <property type="evidence" value="ECO:0007669"/>
    <property type="project" value="UniProtKB-SubCell"/>
</dbReference>
<evidence type="ECO:0000256" key="2">
    <source>
        <dbReference type="ARBA" id="ARBA00022475"/>
    </source>
</evidence>
<dbReference type="Gene3D" id="1.20.950.20">
    <property type="entry name" value="Transmembrane di-heme cytochromes, Chain C"/>
    <property type="match status" value="1"/>
</dbReference>
<keyword evidence="4 6" id="KW-1133">Transmembrane helix</keyword>
<keyword evidence="5 6" id="KW-0472">Membrane</keyword>
<protein>
    <submittedName>
        <fullName evidence="8">Cytochrome b</fullName>
    </submittedName>
</protein>